<feature type="transmembrane region" description="Helical" evidence="14">
    <location>
        <begin position="320"/>
        <end position="343"/>
    </location>
</feature>
<evidence type="ECO:0000256" key="12">
    <source>
        <dbReference type="RuleBase" id="RU000688"/>
    </source>
</evidence>
<evidence type="ECO:0000313" key="17">
    <source>
        <dbReference type="EnsemblMetazoa" id="PHUM262680-PA"/>
    </source>
</evidence>
<dbReference type="PANTHER" id="PTHR24243">
    <property type="entry name" value="G-PROTEIN COUPLED RECEPTOR"/>
    <property type="match status" value="1"/>
</dbReference>
<name>E0VKF7_PEDHC</name>
<feature type="region of interest" description="Disordered" evidence="13">
    <location>
        <begin position="1"/>
        <end position="21"/>
    </location>
</feature>
<dbReference type="GeneID" id="8235492"/>
<dbReference type="GO" id="GO:0001607">
    <property type="term" value="F:neuromedin U receptor activity"/>
    <property type="evidence" value="ECO:0007669"/>
    <property type="project" value="InterPro"/>
</dbReference>
<dbReference type="VEuPathDB" id="VectorBase:PHUM262680"/>
<reference evidence="16" key="1">
    <citation type="submission" date="2007-04" db="EMBL/GenBank/DDBJ databases">
        <title>Annotation of Pediculus humanus corporis strain USDA.</title>
        <authorList>
            <person name="Kirkness E."/>
            <person name="Hannick L."/>
            <person name="Hass B."/>
            <person name="Bruggner R."/>
            <person name="Lawson D."/>
            <person name="Bidwell S."/>
            <person name="Joardar V."/>
            <person name="Caler E."/>
            <person name="Walenz B."/>
            <person name="Inman J."/>
            <person name="Schobel S."/>
            <person name="Galinsky K."/>
            <person name="Amedeo P."/>
            <person name="Strausberg R."/>
        </authorList>
    </citation>
    <scope>NUCLEOTIDE SEQUENCE</scope>
    <source>
        <strain evidence="16">USDA</strain>
    </source>
</reference>
<feature type="transmembrane region" description="Helical" evidence="14">
    <location>
        <begin position="51"/>
        <end position="76"/>
    </location>
</feature>
<evidence type="ECO:0000313" key="18">
    <source>
        <dbReference type="Proteomes" id="UP000009046"/>
    </source>
</evidence>
<dbReference type="Gene3D" id="1.20.1070.10">
    <property type="entry name" value="Rhodopsin 7-helix transmembrane proteins"/>
    <property type="match status" value="1"/>
</dbReference>
<keyword evidence="16" id="KW-0808">Transferase</keyword>
<reference evidence="16" key="2">
    <citation type="submission" date="2007-04" db="EMBL/GenBank/DDBJ databases">
        <title>The genome of the human body louse.</title>
        <authorList>
            <consortium name="The Human Body Louse Genome Consortium"/>
            <person name="Kirkness E."/>
            <person name="Walenz B."/>
            <person name="Hass B."/>
            <person name="Bruggner R."/>
            <person name="Strausberg R."/>
        </authorList>
    </citation>
    <scope>NUCLEOTIDE SEQUENCE</scope>
    <source>
        <strain evidence="16">USDA</strain>
    </source>
</reference>
<dbReference type="PRINTS" id="PR00237">
    <property type="entry name" value="GPCRRHODOPSN"/>
</dbReference>
<evidence type="ECO:0000256" key="10">
    <source>
        <dbReference type="ARBA" id="ARBA00023180"/>
    </source>
</evidence>
<dbReference type="PROSITE" id="PS00237">
    <property type="entry name" value="G_PROTEIN_RECEP_F1_1"/>
    <property type="match status" value="1"/>
</dbReference>
<dbReference type="PRINTS" id="PR01565">
    <property type="entry name" value="NEUROMEDINUR"/>
</dbReference>
<feature type="compositionally biased region" description="Basic and acidic residues" evidence="13">
    <location>
        <begin position="432"/>
        <end position="442"/>
    </location>
</feature>
<evidence type="ECO:0000256" key="2">
    <source>
        <dbReference type="ARBA" id="ARBA00010663"/>
    </source>
</evidence>
<dbReference type="KEGG" id="phu:Phum_PHUM262680"/>
<proteinExistence type="inferred from homology"/>
<dbReference type="AlphaFoldDB" id="E0VKF7"/>
<dbReference type="EMBL" id="AAZO01003038">
    <property type="status" value="NOT_ANNOTATED_CDS"/>
    <property type="molecule type" value="Genomic_DNA"/>
</dbReference>
<dbReference type="OMA" id="CMVIIRH"/>
<keyword evidence="4 12" id="KW-0812">Transmembrane</keyword>
<evidence type="ECO:0000256" key="3">
    <source>
        <dbReference type="ARBA" id="ARBA00022475"/>
    </source>
</evidence>
<dbReference type="SMART" id="SM01381">
    <property type="entry name" value="7TM_GPCR_Srsx"/>
    <property type="match status" value="1"/>
</dbReference>
<dbReference type="HOGENOM" id="CLU_009579_6_5_1"/>
<dbReference type="PANTHER" id="PTHR24243:SF107">
    <property type="entry name" value="NEUROPEPTIDES CAPA RECEPTOR"/>
    <property type="match status" value="1"/>
</dbReference>
<evidence type="ECO:0000256" key="7">
    <source>
        <dbReference type="ARBA" id="ARBA00023136"/>
    </source>
</evidence>
<evidence type="ECO:0000256" key="1">
    <source>
        <dbReference type="ARBA" id="ARBA00004651"/>
    </source>
</evidence>
<dbReference type="OrthoDB" id="5962705at2759"/>
<feature type="transmembrane region" description="Helical" evidence="14">
    <location>
        <begin position="88"/>
        <end position="107"/>
    </location>
</feature>
<comment type="similarity">
    <text evidence="2 12">Belongs to the G-protein coupled receptor 1 family.</text>
</comment>
<accession>E0VKF7</accession>
<dbReference type="EC" id="2.7.11.14" evidence="16"/>
<dbReference type="SUPFAM" id="SSF81321">
    <property type="entry name" value="Family A G protein-coupled receptor-like"/>
    <property type="match status" value="1"/>
</dbReference>
<dbReference type="PROSITE" id="PS50262">
    <property type="entry name" value="G_PROTEIN_RECEP_F1_2"/>
    <property type="match status" value="1"/>
</dbReference>
<keyword evidence="10" id="KW-0325">Glycoprotein</keyword>
<keyword evidence="3" id="KW-1003">Cell membrane</keyword>
<keyword evidence="7 14" id="KW-0472">Membrane</keyword>
<keyword evidence="6 12" id="KW-0297">G-protein coupled receptor</keyword>
<evidence type="ECO:0000256" key="11">
    <source>
        <dbReference type="ARBA" id="ARBA00023224"/>
    </source>
</evidence>
<keyword evidence="11 12" id="KW-0807">Transducer</keyword>
<protein>
    <submittedName>
        <fullName evidence="16 17">G-protein coupled octopamine receptor, putative</fullName>
        <ecNumber evidence="16">2.7.11.14</ecNumber>
    </submittedName>
</protein>
<dbReference type="InterPro" id="IPR005390">
    <property type="entry name" value="NeuromedU_rcpt"/>
</dbReference>
<keyword evidence="18" id="KW-1185">Reference proteome</keyword>
<keyword evidence="5 14" id="KW-1133">Transmembrane helix</keyword>
<dbReference type="Pfam" id="PF00001">
    <property type="entry name" value="7tm_1"/>
    <property type="match status" value="1"/>
</dbReference>
<dbReference type="EMBL" id="DS235243">
    <property type="protein sequence ID" value="EEB13873.1"/>
    <property type="molecule type" value="Genomic_DNA"/>
</dbReference>
<evidence type="ECO:0000256" key="13">
    <source>
        <dbReference type="SAM" id="MobiDB-lite"/>
    </source>
</evidence>
<feature type="compositionally biased region" description="Polar residues" evidence="13">
    <location>
        <begin position="8"/>
        <end position="18"/>
    </location>
</feature>
<dbReference type="InParanoid" id="E0VKF7"/>
<comment type="subcellular location">
    <subcellularLocation>
        <location evidence="1">Cell membrane</location>
        <topology evidence="1">Multi-pass membrane protein</topology>
    </subcellularLocation>
</comment>
<evidence type="ECO:0000256" key="9">
    <source>
        <dbReference type="ARBA" id="ARBA00023170"/>
    </source>
</evidence>
<gene>
    <name evidence="17" type="primary">8235492</name>
    <name evidence="16" type="ORF">Phum_PHUM262680</name>
</gene>
<feature type="transmembrane region" description="Helical" evidence="14">
    <location>
        <begin position="223"/>
        <end position="246"/>
    </location>
</feature>
<dbReference type="Proteomes" id="UP000009046">
    <property type="component" value="Unassembled WGS sequence"/>
</dbReference>
<dbReference type="CTD" id="8235492"/>
<dbReference type="GO" id="GO:0050254">
    <property type="term" value="F:rhodopsin kinase activity"/>
    <property type="evidence" value="ECO:0007669"/>
    <property type="project" value="UniProtKB-EC"/>
</dbReference>
<dbReference type="RefSeq" id="XP_002426611.1">
    <property type="nucleotide sequence ID" value="XM_002426566.1"/>
</dbReference>
<dbReference type="FunCoup" id="E0VKF7">
    <property type="interactions" value="51"/>
</dbReference>
<evidence type="ECO:0000259" key="15">
    <source>
        <dbReference type="PROSITE" id="PS50262"/>
    </source>
</evidence>
<dbReference type="EnsemblMetazoa" id="PHUM262680-RA">
    <property type="protein sequence ID" value="PHUM262680-PA"/>
    <property type="gene ID" value="PHUM262680"/>
</dbReference>
<evidence type="ECO:0000313" key="16">
    <source>
        <dbReference type="EMBL" id="EEB13873.1"/>
    </source>
</evidence>
<evidence type="ECO:0000256" key="6">
    <source>
        <dbReference type="ARBA" id="ARBA00023040"/>
    </source>
</evidence>
<dbReference type="InterPro" id="IPR017452">
    <property type="entry name" value="GPCR_Rhodpsn_7TM"/>
</dbReference>
<feature type="domain" description="G-protein coupled receptors family 1 profile" evidence="15">
    <location>
        <begin position="68"/>
        <end position="340"/>
    </location>
</feature>
<evidence type="ECO:0000256" key="4">
    <source>
        <dbReference type="ARBA" id="ARBA00022692"/>
    </source>
</evidence>
<keyword evidence="9 12" id="KW-0675">Receptor</keyword>
<dbReference type="EMBL" id="AAZO01003037">
    <property type="status" value="NOT_ANNOTATED_CDS"/>
    <property type="molecule type" value="Genomic_DNA"/>
</dbReference>
<evidence type="ECO:0000256" key="14">
    <source>
        <dbReference type="SAM" id="Phobius"/>
    </source>
</evidence>
<evidence type="ECO:0000256" key="5">
    <source>
        <dbReference type="ARBA" id="ARBA00022989"/>
    </source>
</evidence>
<dbReference type="InterPro" id="IPR000276">
    <property type="entry name" value="GPCR_Rhodpsn"/>
</dbReference>
<feature type="region of interest" description="Disordered" evidence="13">
    <location>
        <begin position="412"/>
        <end position="442"/>
    </location>
</feature>
<feature type="transmembrane region" description="Helical" evidence="14">
    <location>
        <begin position="280"/>
        <end position="300"/>
    </location>
</feature>
<evidence type="ECO:0000256" key="8">
    <source>
        <dbReference type="ARBA" id="ARBA00023157"/>
    </source>
</evidence>
<keyword evidence="8" id="KW-1015">Disulfide bond</keyword>
<feature type="transmembrane region" description="Helical" evidence="14">
    <location>
        <begin position="169"/>
        <end position="190"/>
    </location>
</feature>
<dbReference type="CDD" id="cd15134">
    <property type="entry name" value="7tmA_capaR"/>
    <property type="match status" value="1"/>
</dbReference>
<organism>
    <name type="scientific">Pediculus humanus subsp. corporis</name>
    <name type="common">Body louse</name>
    <dbReference type="NCBI Taxonomy" id="121224"/>
    <lineage>
        <taxon>Eukaryota</taxon>
        <taxon>Metazoa</taxon>
        <taxon>Ecdysozoa</taxon>
        <taxon>Arthropoda</taxon>
        <taxon>Hexapoda</taxon>
        <taxon>Insecta</taxon>
        <taxon>Pterygota</taxon>
        <taxon>Neoptera</taxon>
        <taxon>Paraneoptera</taxon>
        <taxon>Psocodea</taxon>
        <taxon>Troctomorpha</taxon>
        <taxon>Phthiraptera</taxon>
        <taxon>Anoplura</taxon>
        <taxon>Pediculidae</taxon>
        <taxon>Pediculus</taxon>
    </lineage>
</organism>
<reference evidence="17" key="3">
    <citation type="submission" date="2020-05" db="UniProtKB">
        <authorList>
            <consortium name="EnsemblMetazoa"/>
        </authorList>
    </citation>
    <scope>IDENTIFICATION</scope>
    <source>
        <strain evidence="17">USDA</strain>
    </source>
</reference>
<dbReference type="STRING" id="121224.E0VKF7"/>
<dbReference type="eggNOG" id="KOG3656">
    <property type="taxonomic scope" value="Eukaryota"/>
</dbReference>
<sequence length="474" mass="53823">MTNNNNNFDVTSNSSEITTTRDDEDSVNFNISLEQYLLRTLGPKHLALTTVIPLTVIYIFIFVTGIFGNISVCVVIIKNPSLHTATNYYLFSLAVSDLTLLTLGLPNDLSVYWQQYPWLFGKGLCKVRALVSEMVSYTSVLTIVAFSMERYLAICHPLHHYAMSGLKRAVKIIGILWIVSLVGATPFAVYTTVNYLDYPPGSGQKVLESGFCAMLSTNIPSNWPIYEISSFLFFLLPMLVILILYIRMGIAIRESGADDSMKRLQGLVHKPRHSNSRKSIIRMLAAVVITFFLCWAPFHAQRLLYLYANDFPNFPEINEWMYYIAGIFYYVSSTVNPILYNVMSAKYRFAFKKTLFGFLSQKKFSLSSSSSSQRTKHFKNLNRAKNYSFVCFQRNNKNYNCSSTNRNASEKIRKSVDGYDGSTTTNNNNNRRTPDPRNFSDSENLKLIKNKSANGSDVKTSCDIVVTTKKIYKT</sequence>
<feature type="transmembrane region" description="Helical" evidence="14">
    <location>
        <begin position="127"/>
        <end position="148"/>
    </location>
</feature>
<dbReference type="GO" id="GO:0005886">
    <property type="term" value="C:plasma membrane"/>
    <property type="evidence" value="ECO:0007669"/>
    <property type="project" value="UniProtKB-SubCell"/>
</dbReference>